<dbReference type="OrthoDB" id="9781930at2"/>
<evidence type="ECO:0000256" key="2">
    <source>
        <dbReference type="ARBA" id="ARBA00022670"/>
    </source>
</evidence>
<comment type="cofactor">
    <cofactor evidence="12 13">
        <name>Zn(2+)</name>
        <dbReference type="ChEBI" id="CHEBI:29105"/>
    </cofactor>
    <text evidence="12 13">Binds 1 zinc ion per subunit.</text>
</comment>
<feature type="transmembrane region" description="Helical" evidence="14">
    <location>
        <begin position="322"/>
        <end position="343"/>
    </location>
</feature>
<dbReference type="KEGG" id="uam:UABAM_05716"/>
<keyword evidence="6" id="KW-0256">Endoplasmic reticulum</keyword>
<keyword evidence="2 13" id="KW-0645">Protease</keyword>
<evidence type="ECO:0000256" key="10">
    <source>
        <dbReference type="ARBA" id="ARBA00023136"/>
    </source>
</evidence>
<feature type="binding site" evidence="12">
    <location>
        <position position="352"/>
    </location>
    <ligand>
        <name>Zn(2+)</name>
        <dbReference type="ChEBI" id="CHEBI:29105"/>
        <note>catalytic</note>
    </ligand>
</feature>
<evidence type="ECO:0000256" key="13">
    <source>
        <dbReference type="RuleBase" id="RU003983"/>
    </source>
</evidence>
<evidence type="ECO:0000256" key="12">
    <source>
        <dbReference type="PIRSR" id="PIRSR627057-2"/>
    </source>
</evidence>
<keyword evidence="18" id="KW-1185">Reference proteome</keyword>
<evidence type="ECO:0000256" key="8">
    <source>
        <dbReference type="ARBA" id="ARBA00022989"/>
    </source>
</evidence>
<feature type="transmembrane region" description="Helical" evidence="14">
    <location>
        <begin position="138"/>
        <end position="165"/>
    </location>
</feature>
<name>A0A5S9F5X4_UABAM</name>
<dbReference type="RefSeq" id="WP_151971332.1">
    <property type="nucleotide sequence ID" value="NZ_AP019860.1"/>
</dbReference>
<evidence type="ECO:0000256" key="11">
    <source>
        <dbReference type="PIRSR" id="PIRSR627057-1"/>
    </source>
</evidence>
<gene>
    <name evidence="17" type="ORF">UABAM_05716</name>
</gene>
<dbReference type="CDD" id="cd07343">
    <property type="entry name" value="M48A_Zmpste24p_like"/>
    <property type="match status" value="1"/>
</dbReference>
<dbReference type="InterPro" id="IPR032456">
    <property type="entry name" value="Peptidase_M48_N"/>
</dbReference>
<evidence type="ECO:0000256" key="14">
    <source>
        <dbReference type="SAM" id="Phobius"/>
    </source>
</evidence>
<dbReference type="InterPro" id="IPR001915">
    <property type="entry name" value="Peptidase_M48"/>
</dbReference>
<dbReference type="PANTHER" id="PTHR10120">
    <property type="entry name" value="CAAX PRENYL PROTEASE 1"/>
    <property type="match status" value="1"/>
</dbReference>
<dbReference type="GO" id="GO:0071586">
    <property type="term" value="P:CAAX-box protein processing"/>
    <property type="evidence" value="ECO:0007669"/>
    <property type="project" value="InterPro"/>
</dbReference>
<keyword evidence="10 14" id="KW-0472">Membrane</keyword>
<evidence type="ECO:0000256" key="4">
    <source>
        <dbReference type="ARBA" id="ARBA00022723"/>
    </source>
</evidence>
<evidence type="ECO:0000313" key="17">
    <source>
        <dbReference type="EMBL" id="BBM87307.1"/>
    </source>
</evidence>
<feature type="transmembrane region" description="Helical" evidence="14">
    <location>
        <begin position="62"/>
        <end position="84"/>
    </location>
</feature>
<evidence type="ECO:0000259" key="16">
    <source>
        <dbReference type="Pfam" id="PF16491"/>
    </source>
</evidence>
<feature type="transmembrane region" description="Helical" evidence="14">
    <location>
        <begin position="6"/>
        <end position="25"/>
    </location>
</feature>
<evidence type="ECO:0000259" key="15">
    <source>
        <dbReference type="Pfam" id="PF01435"/>
    </source>
</evidence>
<dbReference type="FunFam" id="3.30.2010.10:FF:000002">
    <property type="entry name" value="CAAX prenyl protease"/>
    <property type="match status" value="1"/>
</dbReference>
<dbReference type="GO" id="GO:0046872">
    <property type="term" value="F:metal ion binding"/>
    <property type="evidence" value="ECO:0007669"/>
    <property type="project" value="UniProtKB-KW"/>
</dbReference>
<feature type="active site" description="Proton donor" evidence="11">
    <location>
        <position position="356"/>
    </location>
</feature>
<feature type="transmembrane region" description="Helical" evidence="14">
    <location>
        <begin position="96"/>
        <end position="117"/>
    </location>
</feature>
<reference evidence="17 18" key="1">
    <citation type="submission" date="2019-08" db="EMBL/GenBank/DDBJ databases">
        <title>Complete genome sequence of Candidatus Uab amorphum.</title>
        <authorList>
            <person name="Shiratori T."/>
            <person name="Suzuki S."/>
            <person name="Kakizawa Y."/>
            <person name="Ishida K."/>
        </authorList>
    </citation>
    <scope>NUCLEOTIDE SEQUENCE [LARGE SCALE GENOMIC DNA]</scope>
    <source>
        <strain evidence="17 18">SRT547</strain>
    </source>
</reference>
<keyword evidence="3 14" id="KW-0812">Transmembrane</keyword>
<protein>
    <submittedName>
        <fullName evidence="17">Peptidase M48</fullName>
    </submittedName>
</protein>
<keyword evidence="4 12" id="KW-0479">Metal-binding</keyword>
<evidence type="ECO:0000256" key="9">
    <source>
        <dbReference type="ARBA" id="ARBA00023049"/>
    </source>
</evidence>
<evidence type="ECO:0000256" key="1">
    <source>
        <dbReference type="ARBA" id="ARBA00004477"/>
    </source>
</evidence>
<comment type="similarity">
    <text evidence="13">Belongs to the peptidase M48 family.</text>
</comment>
<dbReference type="Gene3D" id="3.30.2010.10">
    <property type="entry name" value="Metalloproteases ('zincins'), catalytic domain"/>
    <property type="match status" value="1"/>
</dbReference>
<evidence type="ECO:0000256" key="3">
    <source>
        <dbReference type="ARBA" id="ARBA00022692"/>
    </source>
</evidence>
<feature type="binding site" evidence="12">
    <location>
        <position position="278"/>
    </location>
    <ligand>
        <name>Zn(2+)</name>
        <dbReference type="ChEBI" id="CHEBI:29105"/>
        <note>catalytic</note>
    </ligand>
</feature>
<dbReference type="Pfam" id="PF16491">
    <property type="entry name" value="Peptidase_M48_N"/>
    <property type="match status" value="1"/>
</dbReference>
<feature type="binding site" evidence="12">
    <location>
        <position position="274"/>
    </location>
    <ligand>
        <name>Zn(2+)</name>
        <dbReference type="ChEBI" id="CHEBI:29105"/>
        <note>catalytic</note>
    </ligand>
</feature>
<dbReference type="InterPro" id="IPR027057">
    <property type="entry name" value="CAXX_Prtase_1"/>
</dbReference>
<evidence type="ECO:0000256" key="7">
    <source>
        <dbReference type="ARBA" id="ARBA00022833"/>
    </source>
</evidence>
<evidence type="ECO:0000256" key="6">
    <source>
        <dbReference type="ARBA" id="ARBA00022824"/>
    </source>
</evidence>
<feature type="transmembrane region" description="Helical" evidence="14">
    <location>
        <begin position="171"/>
        <end position="191"/>
    </location>
</feature>
<feature type="transmembrane region" description="Helical" evidence="14">
    <location>
        <begin position="284"/>
        <end position="302"/>
    </location>
</feature>
<keyword evidence="7 12" id="KW-0862">Zinc</keyword>
<organism evidence="17 18">
    <name type="scientific">Uabimicrobium amorphum</name>
    <dbReference type="NCBI Taxonomy" id="2596890"/>
    <lineage>
        <taxon>Bacteria</taxon>
        <taxon>Pseudomonadati</taxon>
        <taxon>Planctomycetota</taxon>
        <taxon>Candidatus Uabimicrobiia</taxon>
        <taxon>Candidatus Uabimicrobiales</taxon>
        <taxon>Candidatus Uabimicrobiaceae</taxon>
        <taxon>Candidatus Uabimicrobium</taxon>
    </lineage>
</organism>
<evidence type="ECO:0000313" key="18">
    <source>
        <dbReference type="Proteomes" id="UP000326354"/>
    </source>
</evidence>
<dbReference type="Proteomes" id="UP000326354">
    <property type="component" value="Chromosome"/>
</dbReference>
<feature type="domain" description="CAAX prenyl protease 1 N-terminal" evidence="16">
    <location>
        <begin position="26"/>
        <end position="201"/>
    </location>
</feature>
<dbReference type="Pfam" id="PF01435">
    <property type="entry name" value="Peptidase_M48"/>
    <property type="match status" value="1"/>
</dbReference>
<keyword evidence="9 13" id="KW-0482">Metalloprotease</keyword>
<accession>A0A5S9F5X4</accession>
<keyword evidence="5 13" id="KW-0378">Hydrolase</keyword>
<feature type="active site" evidence="11">
    <location>
        <position position="275"/>
    </location>
</feature>
<comment type="subcellular location">
    <subcellularLocation>
        <location evidence="1">Endoplasmic reticulum membrane</location>
        <topology evidence="1">Multi-pass membrane protein</topology>
    </subcellularLocation>
</comment>
<dbReference type="AlphaFoldDB" id="A0A5S9F5X4"/>
<dbReference type="EMBL" id="AP019860">
    <property type="protein sequence ID" value="BBM87307.1"/>
    <property type="molecule type" value="Genomic_DNA"/>
</dbReference>
<proteinExistence type="inferred from homology"/>
<feature type="domain" description="Peptidase M48" evidence="15">
    <location>
        <begin position="204"/>
        <end position="410"/>
    </location>
</feature>
<evidence type="ECO:0000256" key="5">
    <source>
        <dbReference type="ARBA" id="ARBA00022801"/>
    </source>
</evidence>
<keyword evidence="8 14" id="KW-1133">Transmembrane helix</keyword>
<sequence length="415" mass="47539">MNTYAWIILVTVIFSYVLNLISDILNLRALKDQLPEEFHGVYDEESYQNSQKYTRVLTRYSFVTDIFDLAVFLSFWFLGGFNYLDQYIRSFEFGPIASGLLFIGTLLFAGQILSIPFRLYRIFVIEEKFGFNKTTLKVFFADMLKGMILGIILGGALISGILAFFTYAGPYAWAYAWGVTIAFMLTIQYIAPAWIMPMFNKFTPLEEGELREKIMHYAKSVDFPLKDLYIIDGSKRSTKANAFFTGMGKNKRIALFDTLVEKQSVAELVSVVAHEVGHFKLKHIFQGLVIGIIHTGITFYLLSVFLNHQGLFDAFYMQNTSVYAGLIFFGMLFKPIEMILSIFMQIFSRKNEFAADRFAIETVEEDPHALIGALKKLSRDNLSNLTPHPFYVFLHYSHPPVLQRIATIRSNLQTS</sequence>
<dbReference type="GO" id="GO:0004222">
    <property type="term" value="F:metalloendopeptidase activity"/>
    <property type="evidence" value="ECO:0007669"/>
    <property type="project" value="InterPro"/>
</dbReference>